<evidence type="ECO:0000256" key="5">
    <source>
        <dbReference type="ARBA" id="ARBA00022842"/>
    </source>
</evidence>
<evidence type="ECO:0000313" key="8">
    <source>
        <dbReference type="Proteomes" id="UP000430670"/>
    </source>
</evidence>
<dbReference type="SFLD" id="SFLDS00005">
    <property type="entry name" value="Isoprenoid_Synthase_Type_I"/>
    <property type="match status" value="1"/>
</dbReference>
<keyword evidence="8" id="KW-1185">Reference proteome</keyword>
<dbReference type="OrthoDB" id="9805316at2"/>
<dbReference type="PROSITE" id="PS00444">
    <property type="entry name" value="POLYPRENYL_SYNTHASE_2"/>
    <property type="match status" value="1"/>
</dbReference>
<dbReference type="RefSeq" id="WP_155474592.1">
    <property type="nucleotide sequence ID" value="NZ_WNKU01000001.1"/>
</dbReference>
<dbReference type="Proteomes" id="UP000430670">
    <property type="component" value="Unassembled WGS sequence"/>
</dbReference>
<gene>
    <name evidence="7" type="ORF">GJ688_00580</name>
</gene>
<proteinExistence type="inferred from homology"/>
<dbReference type="InterPro" id="IPR008949">
    <property type="entry name" value="Isoprenoid_synthase_dom_sf"/>
</dbReference>
<dbReference type="EMBL" id="WNKU01000001">
    <property type="protein sequence ID" value="MTV47472.1"/>
    <property type="molecule type" value="Genomic_DNA"/>
</dbReference>
<keyword evidence="4" id="KW-0479">Metal-binding</keyword>
<dbReference type="InterPro" id="IPR000092">
    <property type="entry name" value="Polyprenyl_synt"/>
</dbReference>
<dbReference type="PANTHER" id="PTHR12001:SF69">
    <property type="entry name" value="ALL TRANS-POLYPRENYL-DIPHOSPHATE SYNTHASE PDSS1"/>
    <property type="match status" value="1"/>
</dbReference>
<organism evidence="7 8">
    <name type="scientific">Heliobacterium mobile</name>
    <name type="common">Heliobacillus mobilis</name>
    <dbReference type="NCBI Taxonomy" id="28064"/>
    <lineage>
        <taxon>Bacteria</taxon>
        <taxon>Bacillati</taxon>
        <taxon>Bacillota</taxon>
        <taxon>Clostridia</taxon>
        <taxon>Eubacteriales</taxon>
        <taxon>Heliobacteriaceae</taxon>
        <taxon>Heliobacterium</taxon>
    </lineage>
</organism>
<dbReference type="CDD" id="cd00685">
    <property type="entry name" value="Trans_IPPS_HT"/>
    <property type="match status" value="1"/>
</dbReference>
<dbReference type="SUPFAM" id="SSF48576">
    <property type="entry name" value="Terpenoid synthases"/>
    <property type="match status" value="1"/>
</dbReference>
<evidence type="ECO:0000313" key="7">
    <source>
        <dbReference type="EMBL" id="MTV47472.1"/>
    </source>
</evidence>
<keyword evidence="3 6" id="KW-0808">Transferase</keyword>
<comment type="caution">
    <text evidence="7">The sequence shown here is derived from an EMBL/GenBank/DDBJ whole genome shotgun (WGS) entry which is preliminary data.</text>
</comment>
<comment type="cofactor">
    <cofactor evidence="1">
        <name>Mg(2+)</name>
        <dbReference type="ChEBI" id="CHEBI:18420"/>
    </cofactor>
</comment>
<protein>
    <submittedName>
        <fullName evidence="7">Heptaprenyl diphosphate synthase</fullName>
    </submittedName>
</protein>
<dbReference type="Pfam" id="PF00348">
    <property type="entry name" value="polyprenyl_synt"/>
    <property type="match status" value="1"/>
</dbReference>
<evidence type="ECO:0000256" key="4">
    <source>
        <dbReference type="ARBA" id="ARBA00022723"/>
    </source>
</evidence>
<dbReference type="InterPro" id="IPR033749">
    <property type="entry name" value="Polyprenyl_synt_CS"/>
</dbReference>
<evidence type="ECO:0000256" key="6">
    <source>
        <dbReference type="RuleBase" id="RU004466"/>
    </source>
</evidence>
<dbReference type="Gene3D" id="1.10.600.10">
    <property type="entry name" value="Farnesyl Diphosphate Synthase"/>
    <property type="match status" value="1"/>
</dbReference>
<evidence type="ECO:0000256" key="2">
    <source>
        <dbReference type="ARBA" id="ARBA00006706"/>
    </source>
</evidence>
<dbReference type="PROSITE" id="PS00723">
    <property type="entry name" value="POLYPRENYL_SYNTHASE_1"/>
    <property type="match status" value="1"/>
</dbReference>
<reference evidence="7 8" key="1">
    <citation type="submission" date="2019-11" db="EMBL/GenBank/DDBJ databases">
        <title>Whole-genome sequence of a the green, strictly anaerobic photosynthetic bacterium Heliobacillus mobilis DSM 6151.</title>
        <authorList>
            <person name="Kyndt J.A."/>
            <person name="Meyer T.E."/>
        </authorList>
    </citation>
    <scope>NUCLEOTIDE SEQUENCE [LARGE SCALE GENOMIC DNA]</scope>
    <source>
        <strain evidence="7 8">DSM 6151</strain>
    </source>
</reference>
<evidence type="ECO:0000256" key="3">
    <source>
        <dbReference type="ARBA" id="ARBA00022679"/>
    </source>
</evidence>
<dbReference type="GO" id="GO:0046872">
    <property type="term" value="F:metal ion binding"/>
    <property type="evidence" value="ECO:0007669"/>
    <property type="project" value="UniProtKB-KW"/>
</dbReference>
<keyword evidence="5" id="KW-0460">Magnesium</keyword>
<evidence type="ECO:0000256" key="1">
    <source>
        <dbReference type="ARBA" id="ARBA00001946"/>
    </source>
</evidence>
<dbReference type="AlphaFoldDB" id="A0A6I3SB52"/>
<comment type="similarity">
    <text evidence="2 6">Belongs to the FPP/GGPP synthase family.</text>
</comment>
<name>A0A6I3SB52_HELMO</name>
<sequence>MQSRLFQDIQNDLAKVEAELAKYADTSLPTLTAASSHLLHAGGKRLRPAFVLLAGRFHNYSLERLLPLAVAMEMIHMASLVHDDVVDESKTRRGIPTVKARWGNRISIHTGDHLFARSLLLIAELNDDKISEVLAKVSVEMCKGEIQQMSGTFDVNQTFRDYLFRIKRKTALLISASCQLGAMAVKADPSIVRALKMYGHHLGMAFQVTDDILDLTADEAELGKPVGSDLRQGIITLPILEALWETKDPLLRLLVAKRDKSQEEVGQAIEIIKNSGAIDRSQKIARRYLEKAKDELKRLPPVPTRDSLASIAEFIEKRTY</sequence>
<dbReference type="GO" id="GO:0004659">
    <property type="term" value="F:prenyltransferase activity"/>
    <property type="evidence" value="ECO:0007669"/>
    <property type="project" value="InterPro"/>
</dbReference>
<accession>A0A6I3SB52</accession>
<dbReference type="PANTHER" id="PTHR12001">
    <property type="entry name" value="GERANYLGERANYL PYROPHOSPHATE SYNTHASE"/>
    <property type="match status" value="1"/>
</dbReference>
<dbReference type="GO" id="GO:0008299">
    <property type="term" value="P:isoprenoid biosynthetic process"/>
    <property type="evidence" value="ECO:0007669"/>
    <property type="project" value="InterPro"/>
</dbReference>